<keyword evidence="3" id="KW-0472">Membrane</keyword>
<dbReference type="Gene3D" id="3.40.1090.10">
    <property type="entry name" value="Cytosolic phospholipase A2 catalytic domain"/>
    <property type="match status" value="1"/>
</dbReference>
<feature type="active site" description="Proton acceptor" evidence="2">
    <location>
        <position position="165"/>
    </location>
</feature>
<feature type="transmembrane region" description="Helical" evidence="3">
    <location>
        <begin position="312"/>
        <end position="327"/>
    </location>
</feature>
<feature type="transmembrane region" description="Helical" evidence="3">
    <location>
        <begin position="333"/>
        <end position="354"/>
    </location>
</feature>
<feature type="domain" description="PNPLA" evidence="4">
    <location>
        <begin position="11"/>
        <end position="178"/>
    </location>
</feature>
<keyword evidence="6" id="KW-1185">Reference proteome</keyword>
<dbReference type="GO" id="GO:0016020">
    <property type="term" value="C:membrane"/>
    <property type="evidence" value="ECO:0007669"/>
    <property type="project" value="TreeGrafter"/>
</dbReference>
<comment type="caution">
    <text evidence="2">Lacks conserved residue(s) required for the propagation of feature annotation.</text>
</comment>
<keyword evidence="3" id="KW-0812">Transmembrane</keyword>
<dbReference type="InterPro" id="IPR016035">
    <property type="entry name" value="Acyl_Trfase/lysoPLipase"/>
</dbReference>
<keyword evidence="2" id="KW-0378">Hydrolase</keyword>
<dbReference type="GO" id="GO:0004806">
    <property type="term" value="F:triacylglycerol lipase activity"/>
    <property type="evidence" value="ECO:0007669"/>
    <property type="project" value="TreeGrafter"/>
</dbReference>
<organism evidence="5 6">
    <name type="scientific">Albugo candida</name>
    <dbReference type="NCBI Taxonomy" id="65357"/>
    <lineage>
        <taxon>Eukaryota</taxon>
        <taxon>Sar</taxon>
        <taxon>Stramenopiles</taxon>
        <taxon>Oomycota</taxon>
        <taxon>Peronosporomycetes</taxon>
        <taxon>Albuginales</taxon>
        <taxon>Albuginaceae</taxon>
        <taxon>Albugo</taxon>
    </lineage>
</organism>
<dbReference type="GO" id="GO:0005737">
    <property type="term" value="C:cytoplasm"/>
    <property type="evidence" value="ECO:0007669"/>
    <property type="project" value="TreeGrafter"/>
</dbReference>
<evidence type="ECO:0000256" key="1">
    <source>
        <dbReference type="ARBA" id="ARBA00023098"/>
    </source>
</evidence>
<dbReference type="PROSITE" id="PS51635">
    <property type="entry name" value="PNPLA"/>
    <property type="match status" value="1"/>
</dbReference>
<dbReference type="STRING" id="65357.A0A024GC04"/>
<keyword evidence="2" id="KW-0442">Lipid degradation</keyword>
<evidence type="ECO:0000256" key="3">
    <source>
        <dbReference type="SAM" id="Phobius"/>
    </source>
</evidence>
<proteinExistence type="predicted"/>
<name>A0A024GC04_9STRA</name>
<dbReference type="SUPFAM" id="SSF52151">
    <property type="entry name" value="FabD/lysophospholipase-like"/>
    <property type="match status" value="1"/>
</dbReference>
<dbReference type="PANTHER" id="PTHR12406">
    <property type="entry name" value="CALCIUM-INDEPENDENT PHOSPHOLIPASE A2 IPLA2 -RELATED"/>
    <property type="match status" value="1"/>
</dbReference>
<dbReference type="InterPro" id="IPR002641">
    <property type="entry name" value="PNPLA_dom"/>
</dbReference>
<dbReference type="InterPro" id="IPR033562">
    <property type="entry name" value="PLPL"/>
</dbReference>
<dbReference type="EMBL" id="CAIX01000056">
    <property type="protein sequence ID" value="CCI43852.1"/>
    <property type="molecule type" value="Genomic_DNA"/>
</dbReference>
<dbReference type="OrthoDB" id="197155at2759"/>
<reference evidence="5 6" key="1">
    <citation type="submission" date="2012-05" db="EMBL/GenBank/DDBJ databases">
        <title>Recombination and specialization in a pathogen metapopulation.</title>
        <authorList>
            <person name="Gardiner A."/>
            <person name="Kemen E."/>
            <person name="Schultz-Larsen T."/>
            <person name="MacLean D."/>
            <person name="Van Oosterhout C."/>
            <person name="Jones J.D.G."/>
        </authorList>
    </citation>
    <scope>NUCLEOTIDE SEQUENCE [LARGE SCALE GENOMIC DNA]</scope>
    <source>
        <strain evidence="5 6">Ac Nc2</strain>
    </source>
</reference>
<dbReference type="InParanoid" id="A0A024GC04"/>
<feature type="transmembrane region" description="Helical" evidence="3">
    <location>
        <begin position="268"/>
        <end position="292"/>
    </location>
</feature>
<keyword evidence="1 2" id="KW-0443">Lipid metabolism</keyword>
<feature type="active site" description="Nucleophile" evidence="2">
    <location>
        <position position="45"/>
    </location>
</feature>
<protein>
    <recommendedName>
        <fullName evidence="4">PNPLA domain-containing protein</fullName>
    </recommendedName>
</protein>
<dbReference type="PANTHER" id="PTHR12406:SF42">
    <property type="entry name" value="PNPLA DOMAIN-CONTAINING PROTEIN"/>
    <property type="match status" value="1"/>
</dbReference>
<sequence length="411" mass="46348">MHSHENETLSFSFACGGWLKMYLFGVAKALQEYKLEKNARMIGSSAGALAATGLALQCDFERIREYVVERCVPQVHASFFGAFRVREFLIDTIRATSDLSRFHELNKSDRVGSLTIVYSSLTARKSRRATKFISENHLEKCLIASCTAAPIVGMPFKLDGEYVMDGAVFDFQPIIDKETIRISPFYCTDADIRPSQYVPIWWAVYPPSQDDVRWLFDLGYEDGLAWISRSGVCKQRLPTRSALPYYGKKSSVRRVLGYQMGGNRLAEMLLLGFFISVWKPVTFFLLYIELYLQSYITGCRAILHKTAEKRRVTALIVLVALCVSFGGKFPISIAAFGAFVLALSLVVSCVYNGATQVGSEDWKKCQACLRNIASLSLFLRAIPILGSSVQVKRHLFLLEHSFVYRVAHHWV</sequence>
<dbReference type="Proteomes" id="UP000053237">
    <property type="component" value="Unassembled WGS sequence"/>
</dbReference>
<dbReference type="GO" id="GO:0019433">
    <property type="term" value="P:triglyceride catabolic process"/>
    <property type="evidence" value="ECO:0007669"/>
    <property type="project" value="TreeGrafter"/>
</dbReference>
<feature type="short sequence motif" description="GXSXG" evidence="2">
    <location>
        <begin position="43"/>
        <end position="47"/>
    </location>
</feature>
<keyword evidence="3" id="KW-1133">Transmembrane helix</keyword>
<accession>A0A024GC04</accession>
<evidence type="ECO:0000256" key="2">
    <source>
        <dbReference type="PROSITE-ProRule" id="PRU01161"/>
    </source>
</evidence>
<dbReference type="GO" id="GO:0055088">
    <property type="term" value="P:lipid homeostasis"/>
    <property type="evidence" value="ECO:0007669"/>
    <property type="project" value="TreeGrafter"/>
</dbReference>
<feature type="short sequence motif" description="DGA/G" evidence="2">
    <location>
        <begin position="165"/>
        <end position="167"/>
    </location>
</feature>
<comment type="caution">
    <text evidence="5">The sequence shown here is derived from an EMBL/GenBank/DDBJ whole genome shotgun (WGS) entry which is preliminary data.</text>
</comment>
<evidence type="ECO:0000313" key="6">
    <source>
        <dbReference type="Proteomes" id="UP000053237"/>
    </source>
</evidence>
<evidence type="ECO:0000259" key="4">
    <source>
        <dbReference type="PROSITE" id="PS51635"/>
    </source>
</evidence>
<gene>
    <name evidence="5" type="ORF">BN9_046360</name>
</gene>
<evidence type="ECO:0000313" key="5">
    <source>
        <dbReference type="EMBL" id="CCI43852.1"/>
    </source>
</evidence>
<dbReference type="GO" id="GO:0005811">
    <property type="term" value="C:lipid droplet"/>
    <property type="evidence" value="ECO:0007669"/>
    <property type="project" value="TreeGrafter"/>
</dbReference>
<dbReference type="AlphaFoldDB" id="A0A024GC04"/>
<dbReference type="Pfam" id="PF01734">
    <property type="entry name" value="Patatin"/>
    <property type="match status" value="1"/>
</dbReference>